<accession>A0AAU9IA53</accession>
<dbReference type="AlphaFoldDB" id="A0AAU9IA53"/>
<dbReference type="Proteomes" id="UP001162131">
    <property type="component" value="Unassembled WGS sequence"/>
</dbReference>
<dbReference type="CDD" id="cd00882">
    <property type="entry name" value="Ras_like_GTPase"/>
    <property type="match status" value="1"/>
</dbReference>
<protein>
    <submittedName>
        <fullName evidence="1">Uncharacterized protein</fullName>
    </submittedName>
</protein>
<proteinExistence type="predicted"/>
<dbReference type="Gene3D" id="3.40.50.300">
    <property type="entry name" value="P-loop containing nucleotide triphosphate hydrolases"/>
    <property type="match status" value="1"/>
</dbReference>
<gene>
    <name evidence="1" type="ORF">BSTOLATCC_MIC5442</name>
</gene>
<keyword evidence="2" id="KW-1185">Reference proteome</keyword>
<comment type="caution">
    <text evidence="1">The sequence shown here is derived from an EMBL/GenBank/DDBJ whole genome shotgun (WGS) entry which is preliminary data.</text>
</comment>
<dbReference type="SUPFAM" id="SSF52540">
    <property type="entry name" value="P-loop containing nucleoside triphosphate hydrolases"/>
    <property type="match status" value="1"/>
</dbReference>
<sequence>MACSRCLILGDPLSGKTAFITQYLYSFTSPSYIPTTQPKQYKYTISYPSPSKTLEIIESRDIPNGLIFSSVIIIYDPTRPESLYYAQNLINTLRKISKHAFGCAIVASVRGNEKVFNGKKIADEMSVKFMTVNVNNRMSVKRCFGFCWKWTQKNLIWESRKNALAIREGVKSFRLA</sequence>
<dbReference type="InterPro" id="IPR027417">
    <property type="entry name" value="P-loop_NTPase"/>
</dbReference>
<name>A0AAU9IA53_9CILI</name>
<reference evidence="1" key="1">
    <citation type="submission" date="2021-09" db="EMBL/GenBank/DDBJ databases">
        <authorList>
            <consortium name="AG Swart"/>
            <person name="Singh M."/>
            <person name="Singh A."/>
            <person name="Seah K."/>
            <person name="Emmerich C."/>
        </authorList>
    </citation>
    <scope>NUCLEOTIDE SEQUENCE</scope>
    <source>
        <strain evidence="1">ATCC30299</strain>
    </source>
</reference>
<evidence type="ECO:0000313" key="1">
    <source>
        <dbReference type="EMBL" id="CAG9312198.1"/>
    </source>
</evidence>
<dbReference type="EMBL" id="CAJZBQ010000005">
    <property type="protein sequence ID" value="CAG9312198.1"/>
    <property type="molecule type" value="Genomic_DNA"/>
</dbReference>
<evidence type="ECO:0000313" key="2">
    <source>
        <dbReference type="Proteomes" id="UP001162131"/>
    </source>
</evidence>
<organism evidence="1 2">
    <name type="scientific">Blepharisma stoltei</name>
    <dbReference type="NCBI Taxonomy" id="1481888"/>
    <lineage>
        <taxon>Eukaryota</taxon>
        <taxon>Sar</taxon>
        <taxon>Alveolata</taxon>
        <taxon>Ciliophora</taxon>
        <taxon>Postciliodesmatophora</taxon>
        <taxon>Heterotrichea</taxon>
        <taxon>Heterotrichida</taxon>
        <taxon>Blepharismidae</taxon>
        <taxon>Blepharisma</taxon>
    </lineage>
</organism>